<protein>
    <submittedName>
        <fullName evidence="1">Uncharacterized protein</fullName>
    </submittedName>
</protein>
<dbReference type="EMBL" id="AP019781">
    <property type="protein sequence ID" value="BBL67973.1"/>
    <property type="molecule type" value="Genomic_DNA"/>
</dbReference>
<sequence>MSEVAFSRISVYSDSISYSLPINLAFHGLQHAAVAGGTDILSSGVPDPAPADANLYRWKAGIPRPEDRWHHEYDYRKEAGRIS</sequence>
<dbReference type="Proteomes" id="UP000824969">
    <property type="component" value="Chromosome"/>
</dbReference>
<organism evidence="1 2">
    <name type="scientific">Methanoculleus chikugoensis</name>
    <dbReference type="NCBI Taxonomy" id="118126"/>
    <lineage>
        <taxon>Archaea</taxon>
        <taxon>Methanobacteriati</taxon>
        <taxon>Methanobacteriota</taxon>
        <taxon>Stenosarchaea group</taxon>
        <taxon>Methanomicrobia</taxon>
        <taxon>Methanomicrobiales</taxon>
        <taxon>Methanomicrobiaceae</taxon>
        <taxon>Methanoculleus</taxon>
    </lineage>
</organism>
<name>A0ABM7H5U3_9EURY</name>
<accession>A0ABM7H5U3</accession>
<proteinExistence type="predicted"/>
<evidence type="ECO:0000313" key="2">
    <source>
        <dbReference type="Proteomes" id="UP000824969"/>
    </source>
</evidence>
<keyword evidence="2" id="KW-1185">Reference proteome</keyword>
<evidence type="ECO:0000313" key="1">
    <source>
        <dbReference type="EMBL" id="BBL67973.1"/>
    </source>
</evidence>
<gene>
    <name evidence="1" type="ORF">MchiMG62_11540</name>
</gene>
<reference evidence="1 2" key="1">
    <citation type="submission" date="2019-06" db="EMBL/GenBank/DDBJ databases">
        <title>Complete genome sequence of Methanoculleus chikugoensis strain MG62.</title>
        <authorList>
            <person name="Asakawa S."/>
            <person name="Dianou D."/>
        </authorList>
    </citation>
    <scope>NUCLEOTIDE SEQUENCE [LARGE SCALE GENOMIC DNA]</scope>
    <source>
        <strain evidence="1 2">MG62</strain>
    </source>
</reference>